<dbReference type="PANTHER" id="PTHR34379:SF3">
    <property type="entry name" value="PROTEIN, PUTATIVE-RELATED"/>
    <property type="match status" value="1"/>
</dbReference>
<dbReference type="EMBL" id="BTGU01000006">
    <property type="protein sequence ID" value="GMN36267.1"/>
    <property type="molecule type" value="Genomic_DNA"/>
</dbReference>
<feature type="compositionally biased region" description="Basic residues" evidence="1">
    <location>
        <begin position="108"/>
        <end position="123"/>
    </location>
</feature>
<keyword evidence="2" id="KW-0812">Transmembrane</keyword>
<sequence length="345" mass="38458">MAKIQDKTHHDHQSKHKTSSPFLCCFGFSGKIIPEKKKLENDMMIKKINNSGSDHDDDLKIKKKVMVRFSWPRLRLKSPSGAKTVPVLDTTVPEKPQKDCKIYWSSKPKSKSKSKPKPMPKPKPKPEKLPSKLQAPSTNSQPPNEIEIVVPVASDPSPKQNPLETKYGSAKNINLENRKNSSPSLHSSKDDTGTIQKRLSFSRKIESIKAGSSQPGSPVQSKLKQGRTIRHSDSFAAGPNRDKPQVAPTKPDRWRTEPAFARRFEPVVGMSVVMVTLVIMVMWGRLCAILCTSAWLYFVPRLSSAVGSDGGALGRARDLDLGSKECKKKVVFEGFLERDNHRINS</sequence>
<feature type="compositionally biased region" description="Basic and acidic residues" evidence="1">
    <location>
        <begin position="240"/>
        <end position="253"/>
    </location>
</feature>
<feature type="transmembrane region" description="Helical" evidence="2">
    <location>
        <begin position="272"/>
        <end position="298"/>
    </location>
</feature>
<comment type="caution">
    <text evidence="3">The sequence shown here is derived from an EMBL/GenBank/DDBJ whole genome shotgun (WGS) entry which is preliminary data.</text>
</comment>
<dbReference type="InterPro" id="IPR040411">
    <property type="entry name" value="At5g23160-like"/>
</dbReference>
<accession>A0AA88CZY8</accession>
<keyword evidence="4" id="KW-1185">Reference proteome</keyword>
<dbReference type="PANTHER" id="PTHR34379">
    <property type="entry name" value="OS07G0553800 PROTEIN"/>
    <property type="match status" value="1"/>
</dbReference>
<protein>
    <submittedName>
        <fullName evidence="3">Uncharacterized protein</fullName>
    </submittedName>
</protein>
<feature type="region of interest" description="Disordered" evidence="1">
    <location>
        <begin position="98"/>
        <end position="194"/>
    </location>
</feature>
<reference evidence="3" key="1">
    <citation type="submission" date="2023-07" db="EMBL/GenBank/DDBJ databases">
        <title>draft genome sequence of fig (Ficus carica).</title>
        <authorList>
            <person name="Takahashi T."/>
            <person name="Nishimura K."/>
        </authorList>
    </citation>
    <scope>NUCLEOTIDE SEQUENCE</scope>
</reference>
<evidence type="ECO:0000313" key="4">
    <source>
        <dbReference type="Proteomes" id="UP001187192"/>
    </source>
</evidence>
<dbReference type="Proteomes" id="UP001187192">
    <property type="component" value="Unassembled WGS sequence"/>
</dbReference>
<keyword evidence="2" id="KW-0472">Membrane</keyword>
<feature type="compositionally biased region" description="Polar residues" evidence="1">
    <location>
        <begin position="210"/>
        <end position="223"/>
    </location>
</feature>
<evidence type="ECO:0000256" key="1">
    <source>
        <dbReference type="SAM" id="MobiDB-lite"/>
    </source>
</evidence>
<evidence type="ECO:0000256" key="2">
    <source>
        <dbReference type="SAM" id="Phobius"/>
    </source>
</evidence>
<keyword evidence="2" id="KW-1133">Transmembrane helix</keyword>
<feature type="compositionally biased region" description="Polar residues" evidence="1">
    <location>
        <begin position="134"/>
        <end position="143"/>
    </location>
</feature>
<evidence type="ECO:0000313" key="3">
    <source>
        <dbReference type="EMBL" id="GMN36267.1"/>
    </source>
</evidence>
<name>A0AA88CZY8_FICCA</name>
<feature type="region of interest" description="Disordered" evidence="1">
    <location>
        <begin position="208"/>
        <end position="253"/>
    </location>
</feature>
<organism evidence="3 4">
    <name type="scientific">Ficus carica</name>
    <name type="common">Common fig</name>
    <dbReference type="NCBI Taxonomy" id="3494"/>
    <lineage>
        <taxon>Eukaryota</taxon>
        <taxon>Viridiplantae</taxon>
        <taxon>Streptophyta</taxon>
        <taxon>Embryophyta</taxon>
        <taxon>Tracheophyta</taxon>
        <taxon>Spermatophyta</taxon>
        <taxon>Magnoliopsida</taxon>
        <taxon>eudicotyledons</taxon>
        <taxon>Gunneridae</taxon>
        <taxon>Pentapetalae</taxon>
        <taxon>rosids</taxon>
        <taxon>fabids</taxon>
        <taxon>Rosales</taxon>
        <taxon>Moraceae</taxon>
        <taxon>Ficeae</taxon>
        <taxon>Ficus</taxon>
    </lineage>
</organism>
<proteinExistence type="predicted"/>
<gene>
    <name evidence="3" type="ORF">TIFTF001_005875</name>
</gene>
<dbReference type="AlphaFoldDB" id="A0AA88CZY8"/>
<feature type="compositionally biased region" description="Polar residues" evidence="1">
    <location>
        <begin position="171"/>
        <end position="186"/>
    </location>
</feature>